<evidence type="ECO:0000313" key="3">
    <source>
        <dbReference type="EMBL" id="QTX32067.1"/>
    </source>
</evidence>
<evidence type="ECO:0000313" key="4">
    <source>
        <dbReference type="Proteomes" id="UP000671879"/>
    </source>
</evidence>
<dbReference type="EMBL" id="CP072943">
    <property type="protein sequence ID" value="QTX32067.1"/>
    <property type="molecule type" value="Genomic_DNA"/>
</dbReference>
<dbReference type="SUPFAM" id="SSF51905">
    <property type="entry name" value="FAD/NAD(P)-binding domain"/>
    <property type="match status" value="1"/>
</dbReference>
<gene>
    <name evidence="3" type="ORF">KAR29_12250</name>
</gene>
<protein>
    <submittedName>
        <fullName evidence="3">NAD(P)/FAD-dependent oxidoreductase</fullName>
    </submittedName>
</protein>
<evidence type="ECO:0000259" key="1">
    <source>
        <dbReference type="Pfam" id="PF01266"/>
    </source>
</evidence>
<dbReference type="Gene3D" id="1.10.10.1100">
    <property type="entry name" value="BFD-like [2Fe-2S]-binding domain"/>
    <property type="match status" value="1"/>
</dbReference>
<reference evidence="4" key="1">
    <citation type="submission" date="2021-04" db="EMBL/GenBank/DDBJ databases">
        <title>A novel Synergistetes isolate from a pyrite-forming mixed culture.</title>
        <authorList>
            <person name="Bunk B."/>
            <person name="Sproer C."/>
            <person name="Spring S."/>
            <person name="Pester M."/>
        </authorList>
    </citation>
    <scope>NUCLEOTIDE SEQUENCE [LARGE SCALE GENOMIC DNA]</scope>
    <source>
        <strain evidence="4">J.5.4.2-T.3.5.2</strain>
    </source>
</reference>
<keyword evidence="4" id="KW-1185">Reference proteome</keyword>
<feature type="domain" description="BFD-like [2Fe-2S]-binding" evidence="2">
    <location>
        <begin position="409"/>
        <end position="463"/>
    </location>
</feature>
<organism evidence="3 4">
    <name type="scientific">Aminithiophilus ramosus</name>
    <dbReference type="NCBI Taxonomy" id="3029084"/>
    <lineage>
        <taxon>Bacteria</taxon>
        <taxon>Thermotogati</taxon>
        <taxon>Synergistota</taxon>
        <taxon>Synergistia</taxon>
        <taxon>Synergistales</taxon>
        <taxon>Aminithiophilaceae</taxon>
        <taxon>Aminithiophilus</taxon>
    </lineage>
</organism>
<dbReference type="RefSeq" id="WP_274373275.1">
    <property type="nucleotide sequence ID" value="NZ_CP072943.1"/>
</dbReference>
<dbReference type="KEGG" id="aram:KAR29_12250"/>
<evidence type="ECO:0000259" key="2">
    <source>
        <dbReference type="Pfam" id="PF04324"/>
    </source>
</evidence>
<dbReference type="InterPro" id="IPR006076">
    <property type="entry name" value="FAD-dep_OxRdtase"/>
</dbReference>
<proteinExistence type="predicted"/>
<dbReference type="Pfam" id="PF04324">
    <property type="entry name" value="Fer2_BFD"/>
    <property type="match status" value="1"/>
</dbReference>
<dbReference type="InterPro" id="IPR041854">
    <property type="entry name" value="BFD-like_2Fe2S-bd_dom_sf"/>
</dbReference>
<dbReference type="Gene3D" id="3.30.9.10">
    <property type="entry name" value="D-Amino Acid Oxidase, subunit A, domain 2"/>
    <property type="match status" value="1"/>
</dbReference>
<dbReference type="SUPFAM" id="SSF54373">
    <property type="entry name" value="FAD-linked reductases, C-terminal domain"/>
    <property type="match status" value="1"/>
</dbReference>
<dbReference type="Pfam" id="PF01266">
    <property type="entry name" value="DAO"/>
    <property type="match status" value="1"/>
</dbReference>
<feature type="domain" description="FAD dependent oxidoreductase" evidence="1">
    <location>
        <begin position="6"/>
        <end position="361"/>
    </location>
</feature>
<accession>A0A9Q7EZC9</accession>
<sequence>MRKAYDVLIIGAGVIGCAIARELSRYRLRVAVVEKDLDVGLGTSSRNSGVLHAGFNYRPGTLQARLDVEGNALMSGLCRDLKVKIRRIGKLTVARDASEIGALEALREQGETNGVPGLEIVDPRSMEKIQPGIRGAAALWSPTSAIVCPYGLTTALADNAFRNGVHFHLGQEVVAIDREDPSPFQVSSRRGDRWEAKVLVNAAGLFADAVASMAGVGTYRLYPCRGEYYILDKRLGGSLSTLVYPAPRKNAPGLGIHLTPTVDGNILIGPSAEYVDAPEDYACTASVMARLQAEGRGLFPKLSTADFIGNFAGIRPKRTSPDEGGNRDFVIEDRLDVRGFINLVGIESPGLTSAPAIAAMVRGMIGRHLDLEENPSFTARREGLEGRFSELPPEERADLIASNGNYGEVICRCEQITRQEIIDAIGNPIGARTLVGIKYRSRAMMGRCQGGFCMPRIIRILKEEFGYDPKDFLLRGTASPLFVGSLRDGRVDR</sequence>
<dbReference type="InterPro" id="IPR036188">
    <property type="entry name" value="FAD/NAD-bd_sf"/>
</dbReference>
<name>A0A9Q7EZC9_9BACT</name>
<dbReference type="Proteomes" id="UP000671879">
    <property type="component" value="Chromosome"/>
</dbReference>
<dbReference type="PROSITE" id="PS51257">
    <property type="entry name" value="PROKAR_LIPOPROTEIN"/>
    <property type="match status" value="1"/>
</dbReference>
<dbReference type="Gene3D" id="3.50.50.60">
    <property type="entry name" value="FAD/NAD(P)-binding domain"/>
    <property type="match status" value="1"/>
</dbReference>
<dbReference type="InterPro" id="IPR007419">
    <property type="entry name" value="BFD-like_2Fe2S-bd_dom"/>
</dbReference>
<dbReference type="InterPro" id="IPR052745">
    <property type="entry name" value="G3P_Oxidase/Oxidoreductase"/>
</dbReference>
<dbReference type="PANTHER" id="PTHR42720">
    <property type="entry name" value="GLYCEROL-3-PHOSPHATE DEHYDROGENASE"/>
    <property type="match status" value="1"/>
</dbReference>
<dbReference type="CDD" id="cd19946">
    <property type="entry name" value="GlpA-like_Fer2_BFD-like"/>
    <property type="match status" value="1"/>
</dbReference>
<dbReference type="AlphaFoldDB" id="A0A9Q7EZC9"/>
<dbReference type="PANTHER" id="PTHR42720:SF1">
    <property type="entry name" value="GLYCEROL 3-PHOSPHATE OXIDASE"/>
    <property type="match status" value="1"/>
</dbReference>